<dbReference type="Gene3D" id="3.30.300.30">
    <property type="match status" value="1"/>
</dbReference>
<feature type="binding site" evidence="6">
    <location>
        <position position="547"/>
    </location>
    <ligand>
        <name>Mg(2+)</name>
        <dbReference type="ChEBI" id="CHEBI:18420"/>
    </ligand>
</feature>
<feature type="binding site" evidence="6">
    <location>
        <begin position="397"/>
        <end position="399"/>
    </location>
    <ligand>
        <name>ATP</name>
        <dbReference type="ChEBI" id="CHEBI:30616"/>
    </ligand>
</feature>
<dbReference type="PANTHER" id="PTHR24095:SF14">
    <property type="entry name" value="ACETYL-COENZYME A SYNTHETASE 1"/>
    <property type="match status" value="1"/>
</dbReference>
<dbReference type="FunFam" id="3.40.50.12780:FF:000001">
    <property type="entry name" value="Acetyl-coenzyme A synthetase"/>
    <property type="match status" value="1"/>
</dbReference>
<dbReference type="GO" id="GO:0046872">
    <property type="term" value="F:metal ion binding"/>
    <property type="evidence" value="ECO:0007669"/>
    <property type="project" value="UniProtKB-KW"/>
</dbReference>
<evidence type="ECO:0000313" key="10">
    <source>
        <dbReference type="EMBL" id="GFM32616.1"/>
    </source>
</evidence>
<dbReference type="CDD" id="cd05966">
    <property type="entry name" value="ACS"/>
    <property type="match status" value="1"/>
</dbReference>
<comment type="cofactor">
    <cofactor evidence="6">
        <name>Mg(2+)</name>
        <dbReference type="ChEBI" id="CHEBI:18420"/>
    </cofactor>
</comment>
<accession>A0A7J0BG36</accession>
<feature type="binding site" evidence="6">
    <location>
        <begin position="421"/>
        <end position="426"/>
    </location>
    <ligand>
        <name>ATP</name>
        <dbReference type="ChEBI" id="CHEBI:30616"/>
    </ligand>
</feature>
<dbReference type="PROSITE" id="PS00455">
    <property type="entry name" value="AMP_BINDING"/>
    <property type="match status" value="1"/>
</dbReference>
<keyword evidence="6" id="KW-0460">Magnesium</keyword>
<evidence type="ECO:0000256" key="2">
    <source>
        <dbReference type="ARBA" id="ARBA00022598"/>
    </source>
</evidence>
<feature type="domain" description="AMP-binding enzyme C-terminal" evidence="8">
    <location>
        <begin position="541"/>
        <end position="619"/>
    </location>
</feature>
<comment type="catalytic activity">
    <reaction evidence="6">
        <text>acetate + ATP + CoA = acetyl-CoA + AMP + diphosphate</text>
        <dbReference type="Rhea" id="RHEA:23176"/>
        <dbReference type="ChEBI" id="CHEBI:30089"/>
        <dbReference type="ChEBI" id="CHEBI:30616"/>
        <dbReference type="ChEBI" id="CHEBI:33019"/>
        <dbReference type="ChEBI" id="CHEBI:57287"/>
        <dbReference type="ChEBI" id="CHEBI:57288"/>
        <dbReference type="ChEBI" id="CHEBI:456215"/>
        <dbReference type="EC" id="6.2.1.1"/>
    </reaction>
</comment>
<dbReference type="GO" id="GO:0005829">
    <property type="term" value="C:cytosol"/>
    <property type="evidence" value="ECO:0007669"/>
    <property type="project" value="TreeGrafter"/>
</dbReference>
<protein>
    <recommendedName>
        <fullName evidence="6">Acetyl-coenzyme A synthetase</fullName>
        <shortName evidence="6">AcCoA synthetase</shortName>
        <shortName evidence="6">Acs</shortName>
        <ecNumber evidence="6">6.2.1.1</ecNumber>
    </recommendedName>
    <alternativeName>
        <fullName evidence="6">Acetate--CoA ligase</fullName>
    </alternativeName>
    <alternativeName>
        <fullName evidence="6">Acyl-activating enzyme</fullName>
    </alternativeName>
</protein>
<dbReference type="InterPro" id="IPR011904">
    <property type="entry name" value="Ac_CoA_lig"/>
</dbReference>
<keyword evidence="3 6" id="KW-0547">Nucleotide-binding</keyword>
<feature type="binding site" evidence="6">
    <location>
        <position position="552"/>
    </location>
    <ligand>
        <name>Mg(2+)</name>
        <dbReference type="ChEBI" id="CHEBI:18420"/>
    </ligand>
</feature>
<dbReference type="AlphaFoldDB" id="A0A7J0BG36"/>
<feature type="binding site" evidence="6">
    <location>
        <position position="525"/>
    </location>
    <ligand>
        <name>ATP</name>
        <dbReference type="ChEBI" id="CHEBI:30616"/>
    </ligand>
</feature>
<dbReference type="RefSeq" id="WP_174404309.1">
    <property type="nucleotide sequence ID" value="NZ_BLVO01000012.1"/>
</dbReference>
<feature type="domain" description="Acetyl-coenzyme A synthetase N-terminal" evidence="9">
    <location>
        <begin position="34"/>
        <end position="90"/>
    </location>
</feature>
<dbReference type="FunFam" id="3.30.300.30:FF:000004">
    <property type="entry name" value="Acetyl-coenzyme A synthetase"/>
    <property type="match status" value="1"/>
</dbReference>
<evidence type="ECO:0000259" key="9">
    <source>
        <dbReference type="Pfam" id="PF16177"/>
    </source>
</evidence>
<evidence type="ECO:0000256" key="4">
    <source>
        <dbReference type="ARBA" id="ARBA00022840"/>
    </source>
</evidence>
<comment type="similarity">
    <text evidence="1 6">Belongs to the ATP-dependent AMP-binding enzyme family.</text>
</comment>
<dbReference type="Pfam" id="PF13193">
    <property type="entry name" value="AMP-binding_C"/>
    <property type="match status" value="1"/>
</dbReference>
<keyword evidence="6" id="KW-0479">Metal-binding</keyword>
<keyword evidence="2 6" id="KW-0436">Ligase</keyword>
<feature type="domain" description="AMP-dependent synthetase/ligase" evidence="7">
    <location>
        <begin position="96"/>
        <end position="486"/>
    </location>
</feature>
<proteinExistence type="inferred from homology"/>
<dbReference type="PANTHER" id="PTHR24095">
    <property type="entry name" value="ACETYL-COENZYME A SYNTHETASE"/>
    <property type="match status" value="1"/>
</dbReference>
<dbReference type="InterPro" id="IPR000873">
    <property type="entry name" value="AMP-dep_synth/lig_dom"/>
</dbReference>
<dbReference type="InterPro" id="IPR042099">
    <property type="entry name" value="ANL_N_sf"/>
</dbReference>
<comment type="caution">
    <text evidence="10">The sequence shown here is derived from an EMBL/GenBank/DDBJ whole genome shotgun (WGS) entry which is preliminary data.</text>
</comment>
<dbReference type="EC" id="6.2.1.1" evidence="6"/>
<dbReference type="SUPFAM" id="SSF56801">
    <property type="entry name" value="Acetyl-CoA synthetase-like"/>
    <property type="match status" value="1"/>
</dbReference>
<organism evidence="10 11">
    <name type="scientific">Desulfovibrio subterraneus</name>
    <dbReference type="NCBI Taxonomy" id="2718620"/>
    <lineage>
        <taxon>Bacteria</taxon>
        <taxon>Pseudomonadati</taxon>
        <taxon>Thermodesulfobacteriota</taxon>
        <taxon>Desulfovibrionia</taxon>
        <taxon>Desulfovibrionales</taxon>
        <taxon>Desulfovibrionaceae</taxon>
        <taxon>Desulfovibrio</taxon>
    </lineage>
</organism>
<dbReference type="NCBIfam" id="TIGR02188">
    <property type="entry name" value="Ac_CoA_lig_AcsA"/>
    <property type="match status" value="1"/>
</dbReference>
<dbReference type="NCBIfam" id="NF001208">
    <property type="entry name" value="PRK00174.1"/>
    <property type="match status" value="1"/>
</dbReference>
<keyword evidence="5 6" id="KW-0007">Acetylation</keyword>
<sequence length="663" mass="73571">MSQARIESMMDEKRLFEPPMEGRNSARVTSMEEYEALYRRSMDDNEGFWAERANELVEWFTPFTKVLDADMETPSIKWFVGGQLNVAYNCLDKHIANGRRNKAAIIWQGEPDEDVKVYTYQMLYDEVCKFANVLKAQGVHKGDRVALYMPMIPELAIAMLACVRIGAVHSIVFAGFSAVSLQNRIQDCEAKVVVTSDAVIRAGRSIPLKKNVDEALRLCPSVHKVVVVNRANAAVEWQEGRDLWWHELMKAPDLKASCPCEPMDSEDPLFILYTSGSTGKPKGVVHTTGGYLTYAAHTTQWVFDVKDSDVYWCTADVGWITGHSYIVYGPLALGATSLMFEGVPSYPGPDRFWQVVEKFRVNIFYTAPTVIRALMREGAEWTQKHDLSSLRVLGSVGEPINPEAWMWYHENIGGGKLPIVDTWWQTETGGIMISALPYATPLKPGSATRPLPGVDARIVRPDGTDAEPNEGGHLVIRRPWPGMLRGVFGDPARYKSTYFERFPGCYEAGDGARVDSDGYFWIMGRLDDVINVSGHRMGTAEIESALVSHPAVAEAAVVGMPHAIKGEAIYAYVTLNADADETEELRAELRTWVRKEIGPIASPEVLQFADGLPKTRSGKIMRRILRKIAGGSTSTSDFGDTSTLADPGVISDLIEGKMDLTGR</sequence>
<comment type="caution">
    <text evidence="6">Lacks conserved residue(s) required for the propagation of feature annotation.</text>
</comment>
<dbReference type="InterPro" id="IPR045851">
    <property type="entry name" value="AMP-bd_C_sf"/>
</dbReference>
<dbReference type="Pfam" id="PF00501">
    <property type="entry name" value="AMP-binding"/>
    <property type="match status" value="1"/>
</dbReference>
<evidence type="ECO:0000313" key="11">
    <source>
        <dbReference type="Proteomes" id="UP000503840"/>
    </source>
</evidence>
<evidence type="ECO:0000256" key="1">
    <source>
        <dbReference type="ARBA" id="ARBA00006432"/>
    </source>
</evidence>
<evidence type="ECO:0000256" key="5">
    <source>
        <dbReference type="ARBA" id="ARBA00022990"/>
    </source>
</evidence>
<feature type="modified residue" description="N6-acetyllysine" evidence="6">
    <location>
        <position position="619"/>
    </location>
</feature>
<keyword evidence="4 6" id="KW-0067">ATP-binding</keyword>
<evidence type="ECO:0000256" key="6">
    <source>
        <dbReference type="HAMAP-Rule" id="MF_01123"/>
    </source>
</evidence>
<dbReference type="Gene3D" id="3.40.50.12780">
    <property type="entry name" value="N-terminal domain of ligase-like"/>
    <property type="match status" value="1"/>
</dbReference>
<gene>
    <name evidence="6 10" type="primary">acsA</name>
    <name evidence="10" type="ORF">DSM101010T_09810</name>
</gene>
<comment type="PTM">
    <text evidence="6">Acetylated. Deacetylation by the SIR2-homolog deacetylase activates the enzyme.</text>
</comment>
<dbReference type="InterPro" id="IPR032387">
    <property type="entry name" value="ACAS_N"/>
</dbReference>
<evidence type="ECO:0000256" key="3">
    <source>
        <dbReference type="ARBA" id="ARBA00022741"/>
    </source>
</evidence>
<dbReference type="HAMAP" id="MF_01123">
    <property type="entry name" value="Ac_CoA_synth"/>
    <property type="match status" value="1"/>
</dbReference>
<feature type="binding site" evidence="6">
    <location>
        <position position="536"/>
    </location>
    <ligand>
        <name>ATP</name>
        <dbReference type="ChEBI" id="CHEBI:30616"/>
    </ligand>
</feature>
<keyword evidence="11" id="KW-1185">Reference proteome</keyword>
<dbReference type="InterPro" id="IPR025110">
    <property type="entry name" value="AMP-bd_C"/>
</dbReference>
<dbReference type="EMBL" id="BLVO01000012">
    <property type="protein sequence ID" value="GFM32616.1"/>
    <property type="molecule type" value="Genomic_DNA"/>
</dbReference>
<evidence type="ECO:0000259" key="8">
    <source>
        <dbReference type="Pfam" id="PF13193"/>
    </source>
</evidence>
<feature type="binding site" evidence="6">
    <location>
        <position position="594"/>
    </location>
    <ligand>
        <name>CoA</name>
        <dbReference type="ChEBI" id="CHEBI:57287"/>
    </ligand>
</feature>
<dbReference type="GO" id="GO:0003987">
    <property type="term" value="F:acetate-CoA ligase activity"/>
    <property type="evidence" value="ECO:0007669"/>
    <property type="project" value="UniProtKB-UniRule"/>
</dbReference>
<dbReference type="GO" id="GO:0005524">
    <property type="term" value="F:ATP binding"/>
    <property type="evidence" value="ECO:0007669"/>
    <property type="project" value="UniProtKB-KW"/>
</dbReference>
<dbReference type="GO" id="GO:0016208">
    <property type="term" value="F:AMP binding"/>
    <property type="evidence" value="ECO:0007669"/>
    <property type="project" value="InterPro"/>
</dbReference>
<dbReference type="Pfam" id="PF16177">
    <property type="entry name" value="ACAS_N"/>
    <property type="match status" value="1"/>
</dbReference>
<evidence type="ECO:0000259" key="7">
    <source>
        <dbReference type="Pfam" id="PF00501"/>
    </source>
</evidence>
<feature type="binding site" evidence="6">
    <location>
        <begin position="201"/>
        <end position="204"/>
    </location>
    <ligand>
        <name>CoA</name>
        <dbReference type="ChEBI" id="CHEBI:57287"/>
    </ligand>
</feature>
<dbReference type="Proteomes" id="UP000503840">
    <property type="component" value="Unassembled WGS sequence"/>
</dbReference>
<dbReference type="GO" id="GO:0019427">
    <property type="term" value="P:acetyl-CoA biosynthetic process from acetate"/>
    <property type="evidence" value="ECO:0007669"/>
    <property type="project" value="UniProtKB-UniRule"/>
</dbReference>
<feature type="binding site" evidence="6">
    <location>
        <position position="321"/>
    </location>
    <ligand>
        <name>CoA</name>
        <dbReference type="ChEBI" id="CHEBI:57287"/>
    </ligand>
</feature>
<feature type="binding site" evidence="6">
    <location>
        <position position="549"/>
    </location>
    <ligand>
        <name>Mg(2+)</name>
        <dbReference type="ChEBI" id="CHEBI:18420"/>
    </ligand>
</feature>
<name>A0A7J0BG36_9BACT</name>
<dbReference type="InterPro" id="IPR020845">
    <property type="entry name" value="AMP-binding_CS"/>
</dbReference>
<feature type="binding site" evidence="6">
    <location>
        <position position="533"/>
    </location>
    <ligand>
        <name>CoA</name>
        <dbReference type="ChEBI" id="CHEBI:57287"/>
    </ligand>
</feature>
<feature type="binding site" evidence="6">
    <location>
        <position position="510"/>
    </location>
    <ligand>
        <name>ATP</name>
        <dbReference type="ChEBI" id="CHEBI:30616"/>
    </ligand>
</feature>
<reference evidence="10 11" key="1">
    <citation type="submission" date="2020-05" db="EMBL/GenBank/DDBJ databases">
        <title>Draft genome sequence of Desulfovibrio sp. strain HN2T.</title>
        <authorList>
            <person name="Ueno A."/>
            <person name="Tamazawa S."/>
            <person name="Tamamura S."/>
            <person name="Murakami T."/>
            <person name="Kiyama T."/>
            <person name="Inomata H."/>
            <person name="Amano Y."/>
            <person name="Miyakawa K."/>
            <person name="Tamaki H."/>
            <person name="Naganuma T."/>
            <person name="Kaneko K."/>
        </authorList>
    </citation>
    <scope>NUCLEOTIDE SEQUENCE [LARGE SCALE GENOMIC DNA]</scope>
    <source>
        <strain evidence="10 11">HN2</strain>
    </source>
</reference>
<comment type="function">
    <text evidence="6">Catalyzes the conversion of acetate into acetyl-CoA (AcCoA), an essential intermediate at the junction of anabolic and catabolic pathways. AcsA undergoes a two-step reaction. In the first half reaction, AcsA combines acetate with ATP to form acetyl-adenylate (AcAMP) intermediate. In the second half reaction, it can then transfer the acetyl group from AcAMP to the sulfhydryl group of CoA, forming the product AcCoA.</text>
</comment>